<proteinExistence type="predicted"/>
<dbReference type="RefSeq" id="XP_008875265.1">
    <property type="nucleotide sequence ID" value="XM_008877043.1"/>
</dbReference>
<dbReference type="GeneID" id="20087662"/>
<reference evidence="2" key="1">
    <citation type="submission" date="2013-12" db="EMBL/GenBank/DDBJ databases">
        <title>The Genome Sequence of Aphanomyces invadans NJM9701.</title>
        <authorList>
            <consortium name="The Broad Institute Genomics Platform"/>
            <person name="Russ C."/>
            <person name="Tyler B."/>
            <person name="van West P."/>
            <person name="Dieguez-Uribeondo J."/>
            <person name="Young S.K."/>
            <person name="Zeng Q."/>
            <person name="Gargeya S."/>
            <person name="Fitzgerald M."/>
            <person name="Abouelleil A."/>
            <person name="Alvarado L."/>
            <person name="Chapman S.B."/>
            <person name="Gainer-Dewar J."/>
            <person name="Goldberg J."/>
            <person name="Griggs A."/>
            <person name="Gujja S."/>
            <person name="Hansen M."/>
            <person name="Howarth C."/>
            <person name="Imamovic A."/>
            <person name="Ireland A."/>
            <person name="Larimer J."/>
            <person name="McCowan C."/>
            <person name="Murphy C."/>
            <person name="Pearson M."/>
            <person name="Poon T.W."/>
            <person name="Priest M."/>
            <person name="Roberts A."/>
            <person name="Saif S."/>
            <person name="Shea T."/>
            <person name="Sykes S."/>
            <person name="Wortman J."/>
            <person name="Nusbaum C."/>
            <person name="Birren B."/>
        </authorList>
    </citation>
    <scope>NUCLEOTIDE SEQUENCE [LARGE SCALE GENOMIC DNA]</scope>
    <source>
        <strain evidence="2">NJM9701</strain>
    </source>
</reference>
<sequence>MNILPRRVLDCSFDQLLSLRTTGRYLYASLAVNMLLQAGFMSYKLAETMYTNEWSDMGFAGLVASYTMWIVISTAGGLFGLYSAHQFDSTTALYCLYAWVALALFQTVEAFVAMVFLAPDVLNTMDATESLLWNTASLLAIEVFFIGFIAAYIQLLDLCEPGKALQAQEGKHLVEEALLSPVVSNHVTPYGTESAAFAI</sequence>
<accession>A0A024TPP2</accession>
<dbReference type="VEuPathDB" id="FungiDB:H310_10612"/>
<dbReference type="AlphaFoldDB" id="A0A024TPP2"/>
<gene>
    <name evidence="2" type="ORF">H310_10612</name>
</gene>
<dbReference type="EMBL" id="KI913978">
    <property type="protein sequence ID" value="ETV95954.1"/>
    <property type="molecule type" value="Genomic_DNA"/>
</dbReference>
<evidence type="ECO:0000256" key="1">
    <source>
        <dbReference type="SAM" id="Phobius"/>
    </source>
</evidence>
<protein>
    <submittedName>
        <fullName evidence="2">Uncharacterized protein</fullName>
    </submittedName>
</protein>
<keyword evidence="1" id="KW-0812">Transmembrane</keyword>
<feature type="transmembrane region" description="Helical" evidence="1">
    <location>
        <begin position="94"/>
        <end position="119"/>
    </location>
</feature>
<name>A0A024TPP2_9STRA</name>
<feature type="transmembrane region" description="Helical" evidence="1">
    <location>
        <begin position="63"/>
        <end position="82"/>
    </location>
</feature>
<feature type="transmembrane region" description="Helical" evidence="1">
    <location>
        <begin position="131"/>
        <end position="153"/>
    </location>
</feature>
<organism evidence="2">
    <name type="scientific">Aphanomyces invadans</name>
    <dbReference type="NCBI Taxonomy" id="157072"/>
    <lineage>
        <taxon>Eukaryota</taxon>
        <taxon>Sar</taxon>
        <taxon>Stramenopiles</taxon>
        <taxon>Oomycota</taxon>
        <taxon>Saprolegniomycetes</taxon>
        <taxon>Saprolegniales</taxon>
        <taxon>Verrucalvaceae</taxon>
        <taxon>Aphanomyces</taxon>
    </lineage>
</organism>
<evidence type="ECO:0000313" key="2">
    <source>
        <dbReference type="EMBL" id="ETV95954.1"/>
    </source>
</evidence>
<dbReference type="OrthoDB" id="61916at2759"/>
<keyword evidence="1" id="KW-1133">Transmembrane helix</keyword>
<keyword evidence="1" id="KW-0472">Membrane</keyword>